<dbReference type="Proteomes" id="UP001189429">
    <property type="component" value="Unassembled WGS sequence"/>
</dbReference>
<feature type="region of interest" description="Disordered" evidence="1">
    <location>
        <begin position="191"/>
        <end position="309"/>
    </location>
</feature>
<organism evidence="2 3">
    <name type="scientific">Prorocentrum cordatum</name>
    <dbReference type="NCBI Taxonomy" id="2364126"/>
    <lineage>
        <taxon>Eukaryota</taxon>
        <taxon>Sar</taxon>
        <taxon>Alveolata</taxon>
        <taxon>Dinophyceae</taxon>
        <taxon>Prorocentrales</taxon>
        <taxon>Prorocentraceae</taxon>
        <taxon>Prorocentrum</taxon>
    </lineage>
</organism>
<feature type="compositionally biased region" description="Basic and acidic residues" evidence="1">
    <location>
        <begin position="191"/>
        <end position="211"/>
    </location>
</feature>
<feature type="compositionally biased region" description="Low complexity" evidence="1">
    <location>
        <begin position="264"/>
        <end position="283"/>
    </location>
</feature>
<gene>
    <name evidence="2" type="ORF">PCOR1329_LOCUS70564</name>
</gene>
<evidence type="ECO:0008006" key="4">
    <source>
        <dbReference type="Google" id="ProtNLM"/>
    </source>
</evidence>
<feature type="non-terminal residue" evidence="2">
    <location>
        <position position="1"/>
    </location>
</feature>
<keyword evidence="3" id="KW-1185">Reference proteome</keyword>
<reference evidence="2" key="1">
    <citation type="submission" date="2023-10" db="EMBL/GenBank/DDBJ databases">
        <authorList>
            <person name="Chen Y."/>
            <person name="Shah S."/>
            <person name="Dougan E. K."/>
            <person name="Thang M."/>
            <person name="Chan C."/>
        </authorList>
    </citation>
    <scope>NUCLEOTIDE SEQUENCE [LARGE SCALE GENOMIC DNA]</scope>
</reference>
<comment type="caution">
    <text evidence="2">The sequence shown here is derived from an EMBL/GenBank/DDBJ whole genome shotgun (WGS) entry which is preliminary data.</text>
</comment>
<accession>A0ABN9WTZ6</accession>
<proteinExistence type="predicted"/>
<evidence type="ECO:0000256" key="1">
    <source>
        <dbReference type="SAM" id="MobiDB-lite"/>
    </source>
</evidence>
<name>A0ABN9WTZ6_9DINO</name>
<protein>
    <recommendedName>
        <fullName evidence="4">Protein Churchill</fullName>
    </recommendedName>
</protein>
<dbReference type="EMBL" id="CAUYUJ010019330">
    <property type="protein sequence ID" value="CAK0890285.1"/>
    <property type="molecule type" value="Genomic_DNA"/>
</dbReference>
<evidence type="ECO:0000313" key="2">
    <source>
        <dbReference type="EMBL" id="CAK0890285.1"/>
    </source>
</evidence>
<evidence type="ECO:0000313" key="3">
    <source>
        <dbReference type="Proteomes" id="UP001189429"/>
    </source>
</evidence>
<sequence>EGLSALASSIPPRSQLTMAKVIKATRIPRALKHKAGRRAAAISPDSEGERLMSIQELTDEDSEMEQNRDMPPDPWTDGALRGLQYEEEAMSEAEIELFYEGSFILVPAVRCWRRFVTKMPMCLRVCAATRPLAVAVPRAGRLAQIVDQEGCQHPQSAIWHGVNQYARYSKCRTCGAPLSMVRFTKGEIEENRQQRDLKKRAKQEQRVKKDELEEMVPGDRPPLHLARSAPADEEGSSGSAPRLKVKMPPMGVDWAPNHGGRGSGSASSGAPTARKAAPAKAPPGYSQAERDLELRAPPPKPAPTQRASDLEIMRQMMLEDRDVRNLQMENMIGAIRALTEGIEGKLDETDDH</sequence>